<dbReference type="GO" id="GO:1902600">
    <property type="term" value="P:proton transmembrane transport"/>
    <property type="evidence" value="ECO:0007669"/>
    <property type="project" value="InterPro"/>
</dbReference>
<feature type="transmembrane region" description="Helical" evidence="9">
    <location>
        <begin position="252"/>
        <end position="271"/>
    </location>
</feature>
<comment type="caution">
    <text evidence="12">The sequence shown here is derived from an EMBL/GenBank/DDBJ whole genome shotgun (WGS) entry which is preliminary data.</text>
</comment>
<evidence type="ECO:0000259" key="10">
    <source>
        <dbReference type="Pfam" id="PF00999"/>
    </source>
</evidence>
<keyword evidence="4" id="KW-1003">Cell membrane</keyword>
<dbReference type="PANTHER" id="PTHR32507">
    <property type="entry name" value="NA(+)/H(+) ANTIPORTER 1"/>
    <property type="match status" value="1"/>
</dbReference>
<feature type="domain" description="RCK N-terminal" evidence="11">
    <location>
        <begin position="435"/>
        <end position="517"/>
    </location>
</feature>
<evidence type="ECO:0000256" key="2">
    <source>
        <dbReference type="ARBA" id="ARBA00022448"/>
    </source>
</evidence>
<organism evidence="12 13">
    <name type="scientific">Patiriisocius marinistellae</name>
    <dbReference type="NCBI Taxonomy" id="2494560"/>
    <lineage>
        <taxon>Bacteria</taxon>
        <taxon>Pseudomonadati</taxon>
        <taxon>Bacteroidota</taxon>
        <taxon>Flavobacteriia</taxon>
        <taxon>Flavobacteriales</taxon>
        <taxon>Flavobacteriaceae</taxon>
        <taxon>Patiriisocius</taxon>
    </lineage>
</organism>
<dbReference type="RefSeq" id="WP_151892882.1">
    <property type="nucleotide sequence ID" value="NZ_BKCF01000001.1"/>
</dbReference>
<dbReference type="InterPro" id="IPR003148">
    <property type="entry name" value="RCK_N"/>
</dbReference>
<dbReference type="EMBL" id="BKCF01000001">
    <property type="protein sequence ID" value="GEQ84941.1"/>
    <property type="molecule type" value="Genomic_DNA"/>
</dbReference>
<gene>
    <name evidence="12" type="ORF">ULMS_04490</name>
</gene>
<evidence type="ECO:0000256" key="6">
    <source>
        <dbReference type="ARBA" id="ARBA00022989"/>
    </source>
</evidence>
<dbReference type="GO" id="GO:0006813">
    <property type="term" value="P:potassium ion transport"/>
    <property type="evidence" value="ECO:0007669"/>
    <property type="project" value="InterPro"/>
</dbReference>
<feature type="transmembrane region" description="Helical" evidence="9">
    <location>
        <begin position="305"/>
        <end position="323"/>
    </location>
</feature>
<keyword evidence="5 9" id="KW-0812">Transmembrane</keyword>
<dbReference type="SUPFAM" id="SSF51735">
    <property type="entry name" value="NAD(P)-binding Rossmann-fold domains"/>
    <property type="match status" value="1"/>
</dbReference>
<dbReference type="InterPro" id="IPR006153">
    <property type="entry name" value="Cation/H_exchanger_TM"/>
</dbReference>
<keyword evidence="8 9" id="KW-0472">Membrane</keyword>
<feature type="transmembrane region" description="Helical" evidence="9">
    <location>
        <begin position="127"/>
        <end position="147"/>
    </location>
</feature>
<feature type="transmembrane region" description="Helical" evidence="9">
    <location>
        <begin position="98"/>
        <end position="121"/>
    </location>
</feature>
<dbReference type="Gene3D" id="3.40.50.720">
    <property type="entry name" value="NAD(P)-binding Rossmann-like Domain"/>
    <property type="match status" value="1"/>
</dbReference>
<feature type="transmembrane region" description="Helical" evidence="9">
    <location>
        <begin position="365"/>
        <end position="386"/>
    </location>
</feature>
<evidence type="ECO:0000256" key="5">
    <source>
        <dbReference type="ARBA" id="ARBA00022692"/>
    </source>
</evidence>
<evidence type="ECO:0000256" key="3">
    <source>
        <dbReference type="ARBA" id="ARBA00022449"/>
    </source>
</evidence>
<dbReference type="GO" id="GO:0015297">
    <property type="term" value="F:antiporter activity"/>
    <property type="evidence" value="ECO:0007669"/>
    <property type="project" value="UniProtKB-KW"/>
</dbReference>
<keyword evidence="2" id="KW-0813">Transport</keyword>
<evidence type="ECO:0000256" key="7">
    <source>
        <dbReference type="ARBA" id="ARBA00023065"/>
    </source>
</evidence>
<dbReference type="AlphaFoldDB" id="A0A5J4FZ34"/>
<dbReference type="InterPro" id="IPR038770">
    <property type="entry name" value="Na+/solute_symporter_sf"/>
</dbReference>
<reference evidence="12 13" key="1">
    <citation type="submission" date="2019-08" db="EMBL/GenBank/DDBJ databases">
        <title>Ulvibacter marinistellae sp. nov., isolated from a starfish, Patiria pectinifera.</title>
        <authorList>
            <person name="Kawano K."/>
            <person name="Ushijima N."/>
            <person name="Kihara M."/>
            <person name="Itoh H."/>
        </authorList>
    </citation>
    <scope>NUCLEOTIDE SEQUENCE [LARGE SCALE GENOMIC DNA]</scope>
    <source>
        <strain evidence="12 13">KK4</strain>
    </source>
</reference>
<evidence type="ECO:0000256" key="9">
    <source>
        <dbReference type="SAM" id="Phobius"/>
    </source>
</evidence>
<feature type="transmembrane region" description="Helical" evidence="9">
    <location>
        <begin position="21"/>
        <end position="43"/>
    </location>
</feature>
<feature type="transmembrane region" description="Helical" evidence="9">
    <location>
        <begin position="335"/>
        <end position="353"/>
    </location>
</feature>
<comment type="subcellular location">
    <subcellularLocation>
        <location evidence="1">Cell membrane</location>
        <topology evidence="1">Multi-pass membrane protein</topology>
    </subcellularLocation>
</comment>
<dbReference type="Gene3D" id="1.20.1530.20">
    <property type="match status" value="1"/>
</dbReference>
<dbReference type="Pfam" id="PF02254">
    <property type="entry name" value="TrkA_N"/>
    <property type="match status" value="1"/>
</dbReference>
<evidence type="ECO:0000259" key="11">
    <source>
        <dbReference type="Pfam" id="PF02254"/>
    </source>
</evidence>
<feature type="transmembrane region" description="Helical" evidence="9">
    <location>
        <begin position="398"/>
        <end position="422"/>
    </location>
</feature>
<protein>
    <submittedName>
        <fullName evidence="12">Sodium/hydrogen exchanger</fullName>
    </submittedName>
</protein>
<sequence>MLELAGIIILGIFAQWIAWKFKIPAILPLILIGLAVGPLSTFYSEDGTQWIQPIWNTEKGFFPGESLFYFVSLAIGIILFEGGLTLKMGEIKKVGGVIGKLISLGSIVTFFGAGVAAHYFFGLDWQISFLFSGLIIVTGPTVITPILRNIPLRKDISAVLKWEGILIDPIGALVAVLVFGFISVNVPVEVIDAGAGAIDAAGAADGHDAGGSYTKHALLEFGKIIVIGFAFGLAGGFAMYHAVKRKVIPHYLLNVASLSLVLLIFVLSDLFAHESGLLAVVVMGMYLGNSDLPNLKELLYFKESLSVLLISILFILLSANISIDDLLLIYNWKTAVLFAIIIFVVRPIGVFLSTTNSGLSINEKLFISWVGPRGIVAAGIASLFGTKLVEMGVPGAEYITPLVFGLVLVTVLLNATTARLVASLLGVFLKKSEGIMIVGGSRVSRLIAAYLQKNNRHVVLVDSNRSNIEKAKELGIDAINANIYNDDLSDNIELSDVGYLLAMTGSDEINRQAINRFGKRFGENGTFRLITSVELKDKTRINKGEIFCKTHDYIRFVEVAQEFPSIQEIEVHSQEMFDKILGLINENKDAIPLFFKNPEGEVQLIDNLQEIEIENDSIIAYLGKPMDFEDIVIAKMDEVPALEN</sequence>
<keyword evidence="6 9" id="KW-1133">Transmembrane helix</keyword>
<evidence type="ECO:0000313" key="12">
    <source>
        <dbReference type="EMBL" id="GEQ84941.1"/>
    </source>
</evidence>
<dbReference type="GO" id="GO:0005886">
    <property type="term" value="C:plasma membrane"/>
    <property type="evidence" value="ECO:0007669"/>
    <property type="project" value="UniProtKB-SubCell"/>
</dbReference>
<evidence type="ECO:0000256" key="4">
    <source>
        <dbReference type="ARBA" id="ARBA00022475"/>
    </source>
</evidence>
<accession>A0A5J4FZ34</accession>
<name>A0A5J4FZ34_9FLAO</name>
<keyword evidence="7" id="KW-0406">Ion transport</keyword>
<feature type="domain" description="Cation/H+ exchanger transmembrane" evidence="10">
    <location>
        <begin position="13"/>
        <end position="419"/>
    </location>
</feature>
<dbReference type="PANTHER" id="PTHR32507:SF0">
    <property type="entry name" value="NA(+)_H(+) ANTIPORTER 2-RELATED"/>
    <property type="match status" value="1"/>
</dbReference>
<dbReference type="InterPro" id="IPR036291">
    <property type="entry name" value="NAD(P)-bd_dom_sf"/>
</dbReference>
<feature type="transmembrane region" description="Helical" evidence="9">
    <location>
        <begin position="67"/>
        <end position="86"/>
    </location>
</feature>
<keyword evidence="13" id="KW-1185">Reference proteome</keyword>
<dbReference type="Pfam" id="PF00999">
    <property type="entry name" value="Na_H_Exchanger"/>
    <property type="match status" value="1"/>
</dbReference>
<evidence type="ECO:0000313" key="13">
    <source>
        <dbReference type="Proteomes" id="UP000326994"/>
    </source>
</evidence>
<proteinExistence type="predicted"/>
<dbReference type="Proteomes" id="UP000326994">
    <property type="component" value="Unassembled WGS sequence"/>
</dbReference>
<keyword evidence="3" id="KW-0050">Antiport</keyword>
<evidence type="ECO:0000256" key="1">
    <source>
        <dbReference type="ARBA" id="ARBA00004651"/>
    </source>
</evidence>
<feature type="transmembrane region" description="Helical" evidence="9">
    <location>
        <begin position="221"/>
        <end position="240"/>
    </location>
</feature>
<dbReference type="OrthoDB" id="570124at2"/>
<feature type="transmembrane region" description="Helical" evidence="9">
    <location>
        <begin position="159"/>
        <end position="182"/>
    </location>
</feature>
<evidence type="ECO:0000256" key="8">
    <source>
        <dbReference type="ARBA" id="ARBA00023136"/>
    </source>
</evidence>